<protein>
    <recommendedName>
        <fullName evidence="2 10">FAD:protein FMN transferase</fullName>
        <ecNumber evidence="1 10">2.7.1.180</ecNumber>
    </recommendedName>
    <alternativeName>
        <fullName evidence="8 10">Flavin transferase</fullName>
    </alternativeName>
</protein>
<evidence type="ECO:0000256" key="4">
    <source>
        <dbReference type="ARBA" id="ARBA00022679"/>
    </source>
</evidence>
<dbReference type="EMBL" id="CP050861">
    <property type="protein sequence ID" value="UTD16640.1"/>
    <property type="molecule type" value="Genomic_DNA"/>
</dbReference>
<dbReference type="PIRSF" id="PIRSF006268">
    <property type="entry name" value="ApbE"/>
    <property type="match status" value="1"/>
</dbReference>
<dbReference type="PANTHER" id="PTHR30040:SF2">
    <property type="entry name" value="FAD:PROTEIN FMN TRANSFERASE"/>
    <property type="match status" value="1"/>
</dbReference>
<dbReference type="GO" id="GO:0046872">
    <property type="term" value="F:metal ion binding"/>
    <property type="evidence" value="ECO:0007669"/>
    <property type="project" value="UniProtKB-UniRule"/>
</dbReference>
<evidence type="ECO:0000256" key="9">
    <source>
        <dbReference type="ARBA" id="ARBA00048540"/>
    </source>
</evidence>
<evidence type="ECO:0000313" key="12">
    <source>
        <dbReference type="EMBL" id="UTD16640.1"/>
    </source>
</evidence>
<dbReference type="RefSeq" id="WP_253679864.1">
    <property type="nucleotide sequence ID" value="NZ_CP050861.1"/>
</dbReference>
<proteinExistence type="inferred from homology"/>
<evidence type="ECO:0000256" key="10">
    <source>
        <dbReference type="PIRNR" id="PIRNR006268"/>
    </source>
</evidence>
<sequence length="311" mass="35242">MKMPQVASKAYITQTRFLFHCHIKIKIPANYPETLLEDCFSLLETVDSTYNSYQKGSYFNQINTNAGYWVTVDNVTINLLKQTIKIAEITNGSYDISAMPLIRLWGFYKEKPTQPPKETAIVRCLKQVNYKNIQIHGNHVKIAPQQELITGSFIKAYAVDQLVAFLKNKGVTDAIINAGGSTIYGLSDNTHPQWYIKIPHPNLDNNFKRLSIQNTCFSLSSTQTQFLEINGKKYSHIINAQTGFPSQNLQVGLCSKSACLGDMISTALFGADISQFKTIVSQLQKVFDFEVYIIDHQMQLHSQYFKPFLSL</sequence>
<evidence type="ECO:0000256" key="7">
    <source>
        <dbReference type="ARBA" id="ARBA00022842"/>
    </source>
</evidence>
<dbReference type="InterPro" id="IPR024932">
    <property type="entry name" value="ApbE"/>
</dbReference>
<keyword evidence="4 10" id="KW-0808">Transferase</keyword>
<reference evidence="12" key="1">
    <citation type="submission" date="2020-04" db="EMBL/GenBank/DDBJ databases">
        <title>Tenacibaculum mesophilum bac2.</title>
        <authorList>
            <person name="Li M."/>
        </authorList>
    </citation>
    <scope>NUCLEOTIDE SEQUENCE</scope>
    <source>
        <strain evidence="12">Bac2</strain>
    </source>
</reference>
<comment type="catalytic activity">
    <reaction evidence="9 10">
        <text>L-threonyl-[protein] + FAD = FMN-L-threonyl-[protein] + AMP + H(+)</text>
        <dbReference type="Rhea" id="RHEA:36847"/>
        <dbReference type="Rhea" id="RHEA-COMP:11060"/>
        <dbReference type="Rhea" id="RHEA-COMP:11061"/>
        <dbReference type="ChEBI" id="CHEBI:15378"/>
        <dbReference type="ChEBI" id="CHEBI:30013"/>
        <dbReference type="ChEBI" id="CHEBI:57692"/>
        <dbReference type="ChEBI" id="CHEBI:74257"/>
        <dbReference type="ChEBI" id="CHEBI:456215"/>
        <dbReference type="EC" id="2.7.1.180"/>
    </reaction>
</comment>
<dbReference type="Gene3D" id="3.10.520.10">
    <property type="entry name" value="ApbE-like domains"/>
    <property type="match status" value="1"/>
</dbReference>
<dbReference type="AlphaFoldDB" id="A0AAE9MRV3"/>
<evidence type="ECO:0000256" key="3">
    <source>
        <dbReference type="ARBA" id="ARBA00022630"/>
    </source>
</evidence>
<comment type="similarity">
    <text evidence="10">Belongs to the ApbE family.</text>
</comment>
<dbReference type="InterPro" id="IPR003374">
    <property type="entry name" value="ApbE-like_sf"/>
</dbReference>
<gene>
    <name evidence="12" type="ORF">HER15_14615</name>
</gene>
<dbReference type="Proteomes" id="UP001056837">
    <property type="component" value="Chromosome"/>
</dbReference>
<name>A0AAE9MRV3_9FLAO</name>
<keyword evidence="6 10" id="KW-0274">FAD</keyword>
<evidence type="ECO:0000256" key="8">
    <source>
        <dbReference type="ARBA" id="ARBA00031306"/>
    </source>
</evidence>
<keyword evidence="3 10" id="KW-0285">Flavoprotein</keyword>
<organism evidence="12 13">
    <name type="scientific">Tenacibaculum mesophilum</name>
    <dbReference type="NCBI Taxonomy" id="104268"/>
    <lineage>
        <taxon>Bacteria</taxon>
        <taxon>Pseudomonadati</taxon>
        <taxon>Bacteroidota</taxon>
        <taxon>Flavobacteriia</taxon>
        <taxon>Flavobacteriales</taxon>
        <taxon>Flavobacteriaceae</taxon>
        <taxon>Tenacibaculum</taxon>
    </lineage>
</organism>
<feature type="binding site" evidence="11">
    <location>
        <position position="266"/>
    </location>
    <ligand>
        <name>Mg(2+)</name>
        <dbReference type="ChEBI" id="CHEBI:18420"/>
    </ligand>
</feature>
<evidence type="ECO:0000313" key="13">
    <source>
        <dbReference type="Proteomes" id="UP001056837"/>
    </source>
</evidence>
<accession>A0AAE9MRV3</accession>
<feature type="binding site" evidence="11">
    <location>
        <position position="152"/>
    </location>
    <ligand>
        <name>Mg(2+)</name>
        <dbReference type="ChEBI" id="CHEBI:18420"/>
    </ligand>
</feature>
<dbReference type="SUPFAM" id="SSF143631">
    <property type="entry name" value="ApbE-like"/>
    <property type="match status" value="1"/>
</dbReference>
<keyword evidence="5 10" id="KW-0479">Metal-binding</keyword>
<comment type="cofactor">
    <cofactor evidence="11">
        <name>Mg(2+)</name>
        <dbReference type="ChEBI" id="CHEBI:18420"/>
    </cofactor>
    <cofactor evidence="11">
        <name>Mn(2+)</name>
        <dbReference type="ChEBI" id="CHEBI:29035"/>
    </cofactor>
    <text evidence="11">Magnesium. Can also use manganese.</text>
</comment>
<evidence type="ECO:0000256" key="6">
    <source>
        <dbReference type="ARBA" id="ARBA00022827"/>
    </source>
</evidence>
<dbReference type="PANTHER" id="PTHR30040">
    <property type="entry name" value="THIAMINE BIOSYNTHESIS LIPOPROTEIN APBE"/>
    <property type="match status" value="1"/>
</dbReference>
<dbReference type="GO" id="GO:0016740">
    <property type="term" value="F:transferase activity"/>
    <property type="evidence" value="ECO:0007669"/>
    <property type="project" value="UniProtKB-UniRule"/>
</dbReference>
<feature type="binding site" evidence="11">
    <location>
        <position position="262"/>
    </location>
    <ligand>
        <name>Mg(2+)</name>
        <dbReference type="ChEBI" id="CHEBI:18420"/>
    </ligand>
</feature>
<evidence type="ECO:0000256" key="2">
    <source>
        <dbReference type="ARBA" id="ARBA00016337"/>
    </source>
</evidence>
<evidence type="ECO:0000256" key="1">
    <source>
        <dbReference type="ARBA" id="ARBA00011955"/>
    </source>
</evidence>
<keyword evidence="7 10" id="KW-0460">Magnesium</keyword>
<evidence type="ECO:0000256" key="11">
    <source>
        <dbReference type="PIRSR" id="PIRSR006268-2"/>
    </source>
</evidence>
<dbReference type="Pfam" id="PF02424">
    <property type="entry name" value="ApbE"/>
    <property type="match status" value="1"/>
</dbReference>
<dbReference type="EC" id="2.7.1.180" evidence="1 10"/>
<evidence type="ECO:0000256" key="5">
    <source>
        <dbReference type="ARBA" id="ARBA00022723"/>
    </source>
</evidence>